<feature type="region of interest" description="Disordered" evidence="1">
    <location>
        <begin position="1"/>
        <end position="22"/>
    </location>
</feature>
<evidence type="ECO:0000313" key="5">
    <source>
        <dbReference type="Proteomes" id="UP000053831"/>
    </source>
</evidence>
<reference evidence="4 5" key="1">
    <citation type="submission" date="2015-07" db="EMBL/GenBank/DDBJ databases">
        <title>The genome of the fungus Escovopsis weberi, a specialized disease agent of ant agriculture.</title>
        <authorList>
            <person name="de Man T.J."/>
            <person name="Stajich J.E."/>
            <person name="Kubicek C.P."/>
            <person name="Chenthamara K."/>
            <person name="Atanasova L."/>
            <person name="Druzhinina I.S."/>
            <person name="Birnbaum S."/>
            <person name="Barribeau S.M."/>
            <person name="Teiling C."/>
            <person name="Suen G."/>
            <person name="Currie C."/>
            <person name="Gerardo N.M."/>
        </authorList>
    </citation>
    <scope>NUCLEOTIDE SEQUENCE [LARGE SCALE GENOMIC DNA]</scope>
</reference>
<dbReference type="InterPro" id="IPR035999">
    <property type="entry name" value="Sec7_dom_sf"/>
</dbReference>
<dbReference type="SUPFAM" id="SSF48425">
    <property type="entry name" value="Sec7 domain"/>
    <property type="match status" value="1"/>
</dbReference>
<dbReference type="FunFam" id="1.10.1000.11:FF:000002">
    <property type="entry name" value="Cytohesin 1"/>
    <property type="match status" value="1"/>
</dbReference>
<dbReference type="Proteomes" id="UP000053831">
    <property type="component" value="Unassembled WGS sequence"/>
</dbReference>
<keyword evidence="5" id="KW-1185">Reference proteome</keyword>
<evidence type="ECO:0000313" key="4">
    <source>
        <dbReference type="EMBL" id="KOS17329.1"/>
    </source>
</evidence>
<dbReference type="PROSITE" id="PS50003">
    <property type="entry name" value="PH_DOMAIN"/>
    <property type="match status" value="1"/>
</dbReference>
<dbReference type="InterPro" id="IPR000904">
    <property type="entry name" value="Sec7_dom"/>
</dbReference>
<dbReference type="InterPro" id="IPR023394">
    <property type="entry name" value="Sec7_C_sf"/>
</dbReference>
<dbReference type="Pfam" id="PF01369">
    <property type="entry name" value="Sec7"/>
    <property type="match status" value="1"/>
</dbReference>
<name>A0A0N0RSZ9_ESCWE</name>
<feature type="region of interest" description="Disordered" evidence="1">
    <location>
        <begin position="76"/>
        <end position="96"/>
    </location>
</feature>
<feature type="domain" description="SEC7" evidence="3">
    <location>
        <begin position="94"/>
        <end position="259"/>
    </location>
</feature>
<protein>
    <submittedName>
        <fullName evidence="4">Protein transport protein sec73</fullName>
    </submittedName>
</protein>
<evidence type="ECO:0000256" key="1">
    <source>
        <dbReference type="SAM" id="MobiDB-lite"/>
    </source>
</evidence>
<dbReference type="AlphaFoldDB" id="A0A0N0RSZ9"/>
<accession>A0A0N0RSZ9</accession>
<comment type="caution">
    <text evidence="4">The sequence shown here is derived from an EMBL/GenBank/DDBJ whole genome shotgun (WGS) entry which is preliminary data.</text>
</comment>
<dbReference type="InterPro" id="IPR001849">
    <property type="entry name" value="PH_domain"/>
</dbReference>
<dbReference type="EMBL" id="LGSR01000026">
    <property type="protein sequence ID" value="KOS17329.1"/>
    <property type="molecule type" value="Genomic_DNA"/>
</dbReference>
<dbReference type="PANTHER" id="PTHR10663:SF405">
    <property type="entry name" value="ARF GUANINE NUCLEOTIDE EXCHANGE FACTOR SYT1"/>
    <property type="match status" value="1"/>
</dbReference>
<dbReference type="InterPro" id="IPR011993">
    <property type="entry name" value="PH-like_dom_sf"/>
</dbReference>
<evidence type="ECO:0000259" key="3">
    <source>
        <dbReference type="PROSITE" id="PS50190"/>
    </source>
</evidence>
<dbReference type="SMART" id="SM00222">
    <property type="entry name" value="Sec7"/>
    <property type="match status" value="1"/>
</dbReference>
<sequence>MNDPNQAGPKKMSSSSNNSNSIRAITTNSRPLAIYPSSRNFPIGIRLRKSMADLRSTRRKSFGDLLGLSRRRQTSDVNRYGGFTPATPGSAASKSGSLQLPRASVTLPERLEDETPAKYLARIEGVISRGVVAAVLSKGTDAFSTAALRSCMRTFSFFGDPMDMAIRKLLMEAELPKETQQIDRFLQAFANRYHECNPGIYASPDQAYFIAFSLLILHTDVFNKNNKHKMQKSDYLKNTHGEGIFDDILECFYDNICYTPFIHMEDEPELGSERAFGSRGRRKNLLPGTGNDTARRAAKEPLDPYTLIIEGNIDLLRPNLKDTMPLEDQYSYLDKPGGNPHDTHPGIVDIKVTKVGLLWRKDVKKRKTRSPWQEWGAILTGAQLYFFRNTSWVKNLMHQYESHIKAGHDGIPLTFKPPLEEFKPDALMSTDGAVALLDTTYKKHKHAFIYVMQGGLDEVLLADDEHELNDWVAKLNYAAAFRTSGATR</sequence>
<dbReference type="Gene3D" id="2.30.29.30">
    <property type="entry name" value="Pleckstrin-homology domain (PH domain)/Phosphotyrosine-binding domain (PTB)"/>
    <property type="match status" value="1"/>
</dbReference>
<gene>
    <name evidence="4" type="ORF">ESCO_006364</name>
</gene>
<dbReference type="GO" id="GO:0005085">
    <property type="term" value="F:guanyl-nucleotide exchange factor activity"/>
    <property type="evidence" value="ECO:0007669"/>
    <property type="project" value="InterPro"/>
</dbReference>
<dbReference type="PANTHER" id="PTHR10663">
    <property type="entry name" value="GUANYL-NUCLEOTIDE EXCHANGE FACTOR"/>
    <property type="match status" value="1"/>
</dbReference>
<dbReference type="OrthoDB" id="430364at2759"/>
<dbReference type="STRING" id="150374.A0A0N0RSZ9"/>
<dbReference type="SUPFAM" id="SSF50729">
    <property type="entry name" value="PH domain-like"/>
    <property type="match status" value="1"/>
</dbReference>
<feature type="region of interest" description="Disordered" evidence="1">
    <location>
        <begin position="274"/>
        <end position="296"/>
    </location>
</feature>
<dbReference type="Gene3D" id="1.10.1000.11">
    <property type="entry name" value="Arf Nucleotide-binding Site Opener,domain 2"/>
    <property type="match status" value="1"/>
</dbReference>
<proteinExistence type="predicted"/>
<feature type="domain" description="PH" evidence="2">
    <location>
        <begin position="351"/>
        <end position="480"/>
    </location>
</feature>
<dbReference type="GO" id="GO:0032012">
    <property type="term" value="P:regulation of ARF protein signal transduction"/>
    <property type="evidence" value="ECO:0007669"/>
    <property type="project" value="InterPro"/>
</dbReference>
<organism evidence="4 5">
    <name type="scientific">Escovopsis weberi</name>
    <dbReference type="NCBI Taxonomy" id="150374"/>
    <lineage>
        <taxon>Eukaryota</taxon>
        <taxon>Fungi</taxon>
        <taxon>Dikarya</taxon>
        <taxon>Ascomycota</taxon>
        <taxon>Pezizomycotina</taxon>
        <taxon>Sordariomycetes</taxon>
        <taxon>Hypocreomycetidae</taxon>
        <taxon>Hypocreales</taxon>
        <taxon>Hypocreaceae</taxon>
        <taxon>Escovopsis</taxon>
    </lineage>
</organism>
<evidence type="ECO:0000259" key="2">
    <source>
        <dbReference type="PROSITE" id="PS50003"/>
    </source>
</evidence>
<dbReference type="PROSITE" id="PS50190">
    <property type="entry name" value="SEC7"/>
    <property type="match status" value="1"/>
</dbReference>